<dbReference type="EMBL" id="CP097511">
    <property type="protein sequence ID" value="URE45469.1"/>
    <property type="molecule type" value="Genomic_DNA"/>
</dbReference>
<protein>
    <submittedName>
        <fullName evidence="1">F-box protein</fullName>
    </submittedName>
</protein>
<evidence type="ECO:0000313" key="1">
    <source>
        <dbReference type="EMBL" id="URE45467.1"/>
    </source>
</evidence>
<gene>
    <name evidence="1" type="ORF">MUK42_14962</name>
</gene>
<name>A0A9E7IAA4_9LILI</name>
<dbReference type="EMBL" id="CP097511">
    <property type="protein sequence ID" value="URE45467.1"/>
    <property type="molecule type" value="Genomic_DNA"/>
</dbReference>
<sequence length="131" mass="15428">MAPRRNRRSSQSRRRAVSERAINCELLLREPYFIRRNHVPGPEIDRWIRILFLRLVPEITWRFGFYSSGFGSLRKWFSGRRLDFGEASEVAVLGDFEIIETVGLGPFGFLAVLFFPFSWWGEKSPPCFRLQ</sequence>
<accession>A0A9E7IAA4</accession>
<dbReference type="Proteomes" id="UP001055439">
    <property type="component" value="Chromosome 9"/>
</dbReference>
<dbReference type="OrthoDB" id="660108at2759"/>
<proteinExistence type="predicted"/>
<dbReference type="AlphaFoldDB" id="A0A9E7IAA4"/>
<evidence type="ECO:0000313" key="2">
    <source>
        <dbReference type="Proteomes" id="UP001055439"/>
    </source>
</evidence>
<reference evidence="1" key="1">
    <citation type="submission" date="2022-05" db="EMBL/GenBank/DDBJ databases">
        <title>The Musa troglodytarum L. genome provides insights into the mechanism of non-climacteric behaviour and enrichment of carotenoids.</title>
        <authorList>
            <person name="Wang J."/>
        </authorList>
    </citation>
    <scope>NUCLEOTIDE SEQUENCE</scope>
    <source>
        <tissue evidence="1">Leaf</tissue>
    </source>
</reference>
<keyword evidence="2" id="KW-1185">Reference proteome</keyword>
<organism evidence="1 2">
    <name type="scientific">Musa troglodytarum</name>
    <name type="common">fe'i banana</name>
    <dbReference type="NCBI Taxonomy" id="320322"/>
    <lineage>
        <taxon>Eukaryota</taxon>
        <taxon>Viridiplantae</taxon>
        <taxon>Streptophyta</taxon>
        <taxon>Embryophyta</taxon>
        <taxon>Tracheophyta</taxon>
        <taxon>Spermatophyta</taxon>
        <taxon>Magnoliopsida</taxon>
        <taxon>Liliopsida</taxon>
        <taxon>Zingiberales</taxon>
        <taxon>Musaceae</taxon>
        <taxon>Musa</taxon>
    </lineage>
</organism>